<dbReference type="Gene3D" id="3.40.50.360">
    <property type="match status" value="1"/>
</dbReference>
<dbReference type="GO" id="GO:0016491">
    <property type="term" value="F:oxidoreductase activity"/>
    <property type="evidence" value="ECO:0007669"/>
    <property type="project" value="InterPro"/>
</dbReference>
<dbReference type="PANTHER" id="PTHR30543">
    <property type="entry name" value="CHROMATE REDUCTASE"/>
    <property type="match status" value="1"/>
</dbReference>
<evidence type="ECO:0000259" key="1">
    <source>
        <dbReference type="Pfam" id="PF03358"/>
    </source>
</evidence>
<evidence type="ECO:0000313" key="3">
    <source>
        <dbReference type="Proteomes" id="UP000305887"/>
    </source>
</evidence>
<dbReference type="InterPro" id="IPR050712">
    <property type="entry name" value="NAD(P)H-dep_reductase"/>
</dbReference>
<accession>A0A5C4N2N1</accession>
<keyword evidence="3" id="KW-1185">Reference proteome</keyword>
<dbReference type="PANTHER" id="PTHR30543:SF21">
    <property type="entry name" value="NAD(P)H-DEPENDENT FMN REDUCTASE LOT6"/>
    <property type="match status" value="1"/>
</dbReference>
<dbReference type="InterPro" id="IPR005025">
    <property type="entry name" value="FMN_Rdtase-like_dom"/>
</dbReference>
<protein>
    <submittedName>
        <fullName evidence="2">NAD(P)H-dependent oxidoreductase</fullName>
    </submittedName>
</protein>
<evidence type="ECO:0000313" key="2">
    <source>
        <dbReference type="EMBL" id="TNC52944.1"/>
    </source>
</evidence>
<feature type="domain" description="NADPH-dependent FMN reductase-like" evidence="1">
    <location>
        <begin position="5"/>
        <end position="145"/>
    </location>
</feature>
<dbReference type="Pfam" id="PF03358">
    <property type="entry name" value="FMN_red"/>
    <property type="match status" value="1"/>
</dbReference>
<dbReference type="AlphaFoldDB" id="A0A5C4N2N1"/>
<dbReference type="GO" id="GO:0005829">
    <property type="term" value="C:cytosol"/>
    <property type="evidence" value="ECO:0007669"/>
    <property type="project" value="TreeGrafter"/>
</dbReference>
<dbReference type="OrthoDB" id="9812295at2"/>
<reference evidence="2 3" key="1">
    <citation type="submission" date="2019-06" db="EMBL/GenBank/DDBJ databases">
        <title>YIM 131921 draft genome.</title>
        <authorList>
            <person name="Jiang L."/>
        </authorList>
    </citation>
    <scope>NUCLEOTIDE SEQUENCE [LARGE SCALE GENOMIC DNA]</scope>
    <source>
        <strain evidence="2 3">YIM 131921</strain>
    </source>
</reference>
<dbReference type="SUPFAM" id="SSF52218">
    <property type="entry name" value="Flavoproteins"/>
    <property type="match status" value="1"/>
</dbReference>
<dbReference type="EMBL" id="VDFU01000001">
    <property type="protein sequence ID" value="TNC52944.1"/>
    <property type="molecule type" value="Genomic_DNA"/>
</dbReference>
<dbReference type="InterPro" id="IPR029039">
    <property type="entry name" value="Flavoprotein-like_sf"/>
</dbReference>
<proteinExistence type="predicted"/>
<dbReference type="GO" id="GO:0010181">
    <property type="term" value="F:FMN binding"/>
    <property type="evidence" value="ECO:0007669"/>
    <property type="project" value="TreeGrafter"/>
</dbReference>
<dbReference type="Proteomes" id="UP000305887">
    <property type="component" value="Unassembled WGS sequence"/>
</dbReference>
<organism evidence="2 3">
    <name type="scientific">Rubellimicrobium rubrum</name>
    <dbReference type="NCBI Taxonomy" id="2585369"/>
    <lineage>
        <taxon>Bacteria</taxon>
        <taxon>Pseudomonadati</taxon>
        <taxon>Pseudomonadota</taxon>
        <taxon>Alphaproteobacteria</taxon>
        <taxon>Rhodobacterales</taxon>
        <taxon>Roseobacteraceae</taxon>
        <taxon>Rubellimicrobium</taxon>
    </lineage>
</organism>
<gene>
    <name evidence="2" type="ORF">FHG66_01230</name>
</gene>
<dbReference type="RefSeq" id="WP_139074835.1">
    <property type="nucleotide sequence ID" value="NZ_VDFU01000001.1"/>
</dbReference>
<name>A0A5C4N2N1_9RHOB</name>
<comment type="caution">
    <text evidence="2">The sequence shown here is derived from an EMBL/GenBank/DDBJ whole genome shotgun (WGS) entry which is preliminary data.</text>
</comment>
<sequence length="201" mass="22372">MADKPKIALIISSTRDSRWADKPAQWALKHMQARDDIEVELVDLRDFDLPFFNEVASNAYVPTQDPRAVRWQQEIARFDGYVFLVAEYNRSITGALKNALDQDYINWGKKPMGVIGYGSVGAARAIEQLRLMAIELQMVPVRAGVHIGGSDFFRVSAYNPNPEPMEALDGILAGSVKDMLDQVSWYAGILKTARAAVQQAA</sequence>